<comment type="caution">
    <text evidence="1">The sequence shown here is derived from an EMBL/GenBank/DDBJ whole genome shotgun (WGS) entry which is preliminary data.</text>
</comment>
<proteinExistence type="predicted"/>
<dbReference type="RefSeq" id="WP_100425737.1">
    <property type="nucleotide sequence ID" value="NZ_PGEX01000001.1"/>
</dbReference>
<name>A0A2M9A7Y5_9BACT</name>
<reference evidence="1 2" key="1">
    <citation type="submission" date="2017-11" db="EMBL/GenBank/DDBJ databases">
        <title>Animal gut microbial communities from fecal samples from Wisconsin, USA.</title>
        <authorList>
            <person name="Neumann A."/>
        </authorList>
    </citation>
    <scope>NUCLEOTIDE SEQUENCE [LARGE SCALE GENOMIC DNA]</scope>
    <source>
        <strain evidence="1 2">UWS3</strain>
    </source>
</reference>
<keyword evidence="2" id="KW-1185">Reference proteome</keyword>
<gene>
    <name evidence="1" type="ORF">BGX16_1812</name>
</gene>
<evidence type="ECO:0000313" key="2">
    <source>
        <dbReference type="Proteomes" id="UP000231134"/>
    </source>
</evidence>
<dbReference type="OrthoDB" id="9807634at2"/>
<evidence type="ECO:0000313" key="1">
    <source>
        <dbReference type="EMBL" id="PJJ41812.1"/>
    </source>
</evidence>
<protein>
    <submittedName>
        <fullName evidence="1">Uncharacterized protein</fullName>
    </submittedName>
</protein>
<organism evidence="1 2">
    <name type="scientific">Hallerella succinigenes</name>
    <dbReference type="NCBI Taxonomy" id="1896222"/>
    <lineage>
        <taxon>Bacteria</taxon>
        <taxon>Pseudomonadati</taxon>
        <taxon>Fibrobacterota</taxon>
        <taxon>Fibrobacteria</taxon>
        <taxon>Fibrobacterales</taxon>
        <taxon>Fibrobacteraceae</taxon>
        <taxon>Hallerella</taxon>
    </lineage>
</organism>
<sequence length="77" mass="8255">MTIENESQDVVAGYAIKPIVFRYAHMQTAVVDGILEGLEVSQDKEKALVIISGSIPQNVGDRVLAIRVTAKGNSNDA</sequence>
<dbReference type="AlphaFoldDB" id="A0A2M9A7Y5"/>
<dbReference type="EMBL" id="PGEX01000001">
    <property type="protein sequence ID" value="PJJ41812.1"/>
    <property type="molecule type" value="Genomic_DNA"/>
</dbReference>
<dbReference type="Proteomes" id="UP000231134">
    <property type="component" value="Unassembled WGS sequence"/>
</dbReference>
<accession>A0A2M9A7Y5</accession>